<proteinExistence type="predicted"/>
<reference evidence="1" key="1">
    <citation type="journal article" date="2021" name="Proc. Natl. Acad. Sci. U.S.A.">
        <title>A Catalog of Tens of Thousands of Viruses from Human Metagenomes Reveals Hidden Associations with Chronic Diseases.</title>
        <authorList>
            <person name="Tisza M.J."/>
            <person name="Buck C.B."/>
        </authorList>
    </citation>
    <scope>NUCLEOTIDE SEQUENCE</scope>
    <source>
        <strain evidence="1">CtxpQ22</strain>
    </source>
</reference>
<evidence type="ECO:0000313" key="1">
    <source>
        <dbReference type="EMBL" id="DAD89467.1"/>
    </source>
</evidence>
<organism evidence="1">
    <name type="scientific">Myoviridae sp. ctxpQ22</name>
    <dbReference type="NCBI Taxonomy" id="2826715"/>
    <lineage>
        <taxon>Viruses</taxon>
        <taxon>Duplodnaviria</taxon>
        <taxon>Heunggongvirae</taxon>
        <taxon>Uroviricota</taxon>
        <taxon>Caudoviricetes</taxon>
    </lineage>
</organism>
<name>A0A8S5N5N7_9CAUD</name>
<protein>
    <submittedName>
        <fullName evidence="1">Putative terminase small subunit</fullName>
    </submittedName>
</protein>
<accession>A0A8S5N5N7</accession>
<sequence length="125" mass="14193">MATRGRPKIEINQQNFESLCGLQCTLEEIAGFFKCSVDTVQNWCKSTYGENFSVVYKKHSDVGKISLRRHQFKLAEKNATMAIWLGKQILGQRDVQVIDQSLEVKKNPFEGLTEAELKKLAGLNE</sequence>
<dbReference type="EMBL" id="BK015061">
    <property type="protein sequence ID" value="DAD89467.1"/>
    <property type="molecule type" value="Genomic_DNA"/>
</dbReference>